<organism evidence="2 3">
    <name type="scientific">Isoalcanivorax beigongshangi</name>
    <dbReference type="NCBI Taxonomy" id="3238810"/>
    <lineage>
        <taxon>Bacteria</taxon>
        <taxon>Pseudomonadati</taxon>
        <taxon>Pseudomonadota</taxon>
        <taxon>Gammaproteobacteria</taxon>
        <taxon>Oceanospirillales</taxon>
        <taxon>Alcanivoracaceae</taxon>
        <taxon>Isoalcanivorax</taxon>
    </lineage>
</organism>
<evidence type="ECO:0000256" key="1">
    <source>
        <dbReference type="SAM" id="SignalP"/>
    </source>
</evidence>
<evidence type="ECO:0000313" key="2">
    <source>
        <dbReference type="EMBL" id="MEY1662995.1"/>
    </source>
</evidence>
<evidence type="ECO:0008006" key="4">
    <source>
        <dbReference type="Google" id="ProtNLM"/>
    </source>
</evidence>
<comment type="caution">
    <text evidence="2">The sequence shown here is derived from an EMBL/GenBank/DDBJ whole genome shotgun (WGS) entry which is preliminary data.</text>
</comment>
<protein>
    <recommendedName>
        <fullName evidence="4">DUF2946 domain-containing protein</fullName>
    </recommendedName>
</protein>
<reference evidence="2 3" key="1">
    <citation type="submission" date="2024-07" db="EMBL/GenBank/DDBJ databases">
        <authorList>
            <person name="Ren Q."/>
        </authorList>
    </citation>
    <scope>NUCLEOTIDE SEQUENCE [LARGE SCALE GENOMIC DNA]</scope>
    <source>
        <strain evidence="2 3">REN37</strain>
    </source>
</reference>
<sequence>MLRRLGVQLLAVIWLGMALSAAAMPCAPLCLPADGHSAMAHCDDGQMTHHDGHDLQCELQCLMLAQLPLPSAALWLPPSIPVSAPFARLAPQPLTPHLDALLRPPRLTA</sequence>
<dbReference type="EMBL" id="JBGCUO010000002">
    <property type="protein sequence ID" value="MEY1662995.1"/>
    <property type="molecule type" value="Genomic_DNA"/>
</dbReference>
<evidence type="ECO:0000313" key="3">
    <source>
        <dbReference type="Proteomes" id="UP001562065"/>
    </source>
</evidence>
<dbReference type="Proteomes" id="UP001562065">
    <property type="component" value="Unassembled WGS sequence"/>
</dbReference>
<keyword evidence="1" id="KW-0732">Signal</keyword>
<accession>A0ABV4AK43</accession>
<feature type="signal peptide" evidence="1">
    <location>
        <begin position="1"/>
        <end position="23"/>
    </location>
</feature>
<proteinExistence type="predicted"/>
<feature type="chain" id="PRO_5045847426" description="DUF2946 domain-containing protein" evidence="1">
    <location>
        <begin position="24"/>
        <end position="109"/>
    </location>
</feature>
<dbReference type="RefSeq" id="WP_369456265.1">
    <property type="nucleotide sequence ID" value="NZ_JBGCUO010000002.1"/>
</dbReference>
<keyword evidence="3" id="KW-1185">Reference proteome</keyword>
<gene>
    <name evidence="2" type="ORF">AB5I84_12610</name>
</gene>
<name>A0ABV4AK43_9GAMM</name>